<evidence type="ECO:0000313" key="1">
    <source>
        <dbReference type="EMBL" id="JAS93213.1"/>
    </source>
</evidence>
<reference evidence="1" key="1">
    <citation type="submission" date="2015-11" db="EMBL/GenBank/DDBJ databases">
        <title>De novo transcriptome assembly of four potential Pierce s Disease insect vectors from Arizona vineyards.</title>
        <authorList>
            <person name="Tassone E.E."/>
        </authorList>
    </citation>
    <scope>NUCLEOTIDE SEQUENCE</scope>
</reference>
<protein>
    <recommendedName>
        <fullName evidence="2">Reverse transcriptase zinc-binding domain-containing protein</fullName>
    </recommendedName>
</protein>
<name>A0A1B6J232_9HEMI</name>
<proteinExistence type="predicted"/>
<gene>
    <name evidence="1" type="ORF">g.40499</name>
</gene>
<dbReference type="EMBL" id="GECU01014493">
    <property type="protein sequence ID" value="JAS93213.1"/>
    <property type="molecule type" value="Transcribed_RNA"/>
</dbReference>
<evidence type="ECO:0008006" key="2">
    <source>
        <dbReference type="Google" id="ProtNLM"/>
    </source>
</evidence>
<organism evidence="1">
    <name type="scientific">Homalodisca liturata</name>
    <dbReference type="NCBI Taxonomy" id="320908"/>
    <lineage>
        <taxon>Eukaryota</taxon>
        <taxon>Metazoa</taxon>
        <taxon>Ecdysozoa</taxon>
        <taxon>Arthropoda</taxon>
        <taxon>Hexapoda</taxon>
        <taxon>Insecta</taxon>
        <taxon>Pterygota</taxon>
        <taxon>Neoptera</taxon>
        <taxon>Paraneoptera</taxon>
        <taxon>Hemiptera</taxon>
        <taxon>Auchenorrhyncha</taxon>
        <taxon>Membracoidea</taxon>
        <taxon>Cicadellidae</taxon>
        <taxon>Cicadellinae</taxon>
        <taxon>Proconiini</taxon>
        <taxon>Homalodisca</taxon>
    </lineage>
</organism>
<accession>A0A1B6J232</accession>
<sequence>MANVGGPRSSKRRLLMSAVQSVLLYGAEVWADALTKECYRLRLARVQRQVALRVCSAYRTVSEPAVLVVAGVIPVKLLAGERKAIYQRQGEIGKDAARSEERARTFQQWQHSWEHETRGRWTARLIEQVQPCVERQHGEMDYYLTQFLTGHGYFKSYLNRMGKTGSPDCIYCPGVPDDAEHTFFRCPRWETPRLEATRKLGVFSVDTICEKIMEDEGNWDCLSQFVRGILLGKKPDLDREVAQIP</sequence>
<dbReference type="AlphaFoldDB" id="A0A1B6J232"/>